<dbReference type="Pfam" id="PF02627">
    <property type="entry name" value="CMD"/>
    <property type="match status" value="1"/>
</dbReference>
<evidence type="ECO:0000313" key="3">
    <source>
        <dbReference type="Proteomes" id="UP000440498"/>
    </source>
</evidence>
<gene>
    <name evidence="2" type="ORF">GEV02_06815</name>
</gene>
<organism evidence="2 3">
    <name type="scientific">Rugamonas aquatica</name>
    <dbReference type="NCBI Taxonomy" id="2743357"/>
    <lineage>
        <taxon>Bacteria</taxon>
        <taxon>Pseudomonadati</taxon>
        <taxon>Pseudomonadota</taxon>
        <taxon>Betaproteobacteria</taxon>
        <taxon>Burkholderiales</taxon>
        <taxon>Oxalobacteraceae</taxon>
        <taxon>Telluria group</taxon>
        <taxon>Rugamonas</taxon>
    </lineage>
</organism>
<evidence type="ECO:0000259" key="1">
    <source>
        <dbReference type="Pfam" id="PF02627"/>
    </source>
</evidence>
<dbReference type="InterPro" id="IPR029032">
    <property type="entry name" value="AhpD-like"/>
</dbReference>
<proteinExistence type="predicted"/>
<dbReference type="NCBIfam" id="TIGR00778">
    <property type="entry name" value="ahpD_dom"/>
    <property type="match status" value="1"/>
</dbReference>
<reference evidence="2 3" key="1">
    <citation type="submission" date="2019-10" db="EMBL/GenBank/DDBJ databases">
        <title>Two novel species isolated from a subtropical stream in China.</title>
        <authorList>
            <person name="Lu H."/>
        </authorList>
    </citation>
    <scope>NUCLEOTIDE SEQUENCE [LARGE SCALE GENOMIC DNA]</scope>
    <source>
        <strain evidence="2 3">FT29W</strain>
    </source>
</reference>
<dbReference type="PANTHER" id="PTHR34846">
    <property type="entry name" value="4-CARBOXYMUCONOLACTONE DECARBOXYLASE FAMILY PROTEIN (AFU_ORTHOLOGUE AFUA_6G11590)"/>
    <property type="match status" value="1"/>
</dbReference>
<sequence>MNHSARIPFFQLAHANLQAMIALSGTVKKSSLGPRLVELINLRVSQINGCGVCIDMHWRDLIKQEANPRHLNAIAGWREAPFFSDRERAALNWAEVVNALPHQHPSDDDFALLQQHFTDNEIAEISYTIAVIKGWNTINASLRNQIPEVPAPGM</sequence>
<dbReference type="InterPro" id="IPR003779">
    <property type="entry name" value="CMD-like"/>
</dbReference>
<accession>A0A6A7MYN6</accession>
<feature type="domain" description="Carboxymuconolactone decarboxylase-like" evidence="1">
    <location>
        <begin position="18"/>
        <end position="95"/>
    </location>
</feature>
<dbReference type="Gene3D" id="1.20.1290.10">
    <property type="entry name" value="AhpD-like"/>
    <property type="match status" value="1"/>
</dbReference>
<dbReference type="SUPFAM" id="SSF69118">
    <property type="entry name" value="AhpD-like"/>
    <property type="match status" value="1"/>
</dbReference>
<protein>
    <submittedName>
        <fullName evidence="2">Carboxymuconolactone decarboxylase family protein</fullName>
    </submittedName>
</protein>
<dbReference type="InterPro" id="IPR004675">
    <property type="entry name" value="AhpD_core"/>
</dbReference>
<name>A0A6A7MYN6_9BURK</name>
<dbReference type="GO" id="GO:0051920">
    <property type="term" value="F:peroxiredoxin activity"/>
    <property type="evidence" value="ECO:0007669"/>
    <property type="project" value="InterPro"/>
</dbReference>
<keyword evidence="3" id="KW-1185">Reference proteome</keyword>
<dbReference type="RefSeq" id="WP_152837313.1">
    <property type="nucleotide sequence ID" value="NZ_WHUG01000002.1"/>
</dbReference>
<comment type="caution">
    <text evidence="2">The sequence shown here is derived from an EMBL/GenBank/DDBJ whole genome shotgun (WGS) entry which is preliminary data.</text>
</comment>
<dbReference type="EMBL" id="WHUG01000002">
    <property type="protein sequence ID" value="MQA37855.1"/>
    <property type="molecule type" value="Genomic_DNA"/>
</dbReference>
<dbReference type="AlphaFoldDB" id="A0A6A7MYN6"/>
<dbReference type="PANTHER" id="PTHR34846:SF10">
    <property type="entry name" value="CYTOPLASMIC PROTEIN"/>
    <property type="match status" value="1"/>
</dbReference>
<evidence type="ECO:0000313" key="2">
    <source>
        <dbReference type="EMBL" id="MQA37855.1"/>
    </source>
</evidence>
<dbReference type="Proteomes" id="UP000440498">
    <property type="component" value="Unassembled WGS sequence"/>
</dbReference>